<dbReference type="Gene3D" id="3.40.50.1110">
    <property type="entry name" value="SGNH hydrolase"/>
    <property type="match status" value="1"/>
</dbReference>
<protein>
    <recommendedName>
        <fullName evidence="3">SGNH hydrolase-type esterase domain-containing protein</fullName>
    </recommendedName>
</protein>
<feature type="domain" description="SGNH hydrolase-type esterase" evidence="3">
    <location>
        <begin position="43"/>
        <end position="269"/>
    </location>
</feature>
<keyword evidence="2" id="KW-0732">Signal</keyword>
<evidence type="ECO:0000313" key="5">
    <source>
        <dbReference type="Proteomes" id="UP000019365"/>
    </source>
</evidence>
<dbReference type="PANTHER" id="PTHR30383:SF5">
    <property type="entry name" value="SGNH HYDROLASE-TYPE ESTERASE DOMAIN-CONTAINING PROTEIN"/>
    <property type="match status" value="1"/>
</dbReference>
<feature type="signal peptide" evidence="2">
    <location>
        <begin position="1"/>
        <end position="20"/>
    </location>
</feature>
<sequence>MIRRLIALIGAALMSVCLFSCTMTEIPEEEVVCKVKVPPKMMFLGDSIAAGYGLDGYTDSDNSKCRSYPNILKERYEEELGGECGHTMINNAVSGYTSDDLIAQLRSGALDDQLGDCDAVVVSIGGNDLLDIMLQLMKNMGITEKGAFDKGEIDIFSAASAFMSMSGDIEDALEHFNDNIKVISDELSSRTDGAIFIQTLYDPLEYFSQFTMVTDYSKEKIGKLNTIIYENASGRYNVIGVAEDFRGKAGELTRIGDFDIHPNAAGHEAIAEDVDRALRAEGFTYTTTVRGEKRLTADGKKVIAGGITGGAVFIAAVISAVIVSAKKKKSKKQ</sequence>
<gene>
    <name evidence="4" type="ORF">RF007C_03165</name>
</gene>
<evidence type="ECO:0000259" key="3">
    <source>
        <dbReference type="Pfam" id="PF13472"/>
    </source>
</evidence>
<accession>W7V1Z4</accession>
<evidence type="ECO:0000256" key="1">
    <source>
        <dbReference type="SAM" id="Phobius"/>
    </source>
</evidence>
<evidence type="ECO:0000256" key="2">
    <source>
        <dbReference type="SAM" id="SignalP"/>
    </source>
</evidence>
<dbReference type="PANTHER" id="PTHR30383">
    <property type="entry name" value="THIOESTERASE 1/PROTEASE 1/LYSOPHOSPHOLIPASE L1"/>
    <property type="match status" value="1"/>
</dbReference>
<name>W7V1Z4_RUMFL</name>
<dbReference type="AlphaFoldDB" id="W7V1Z4"/>
<dbReference type="Pfam" id="PF13472">
    <property type="entry name" value="Lipase_GDSL_2"/>
    <property type="match status" value="1"/>
</dbReference>
<keyword evidence="1" id="KW-1133">Transmembrane helix</keyword>
<reference evidence="4 5" key="1">
    <citation type="journal article" date="2014" name="PLoS ONE">
        <title>Rumen cellulosomics: divergent fiber-degrading strategies revealed by comparative genome-wide analysis of six ruminococcal strains.</title>
        <authorList>
            <person name="Dassa B."/>
            <person name="Borovok I."/>
            <person name="Ruimy-Israeli V."/>
            <person name="Lamed R."/>
            <person name="Flint H.J."/>
            <person name="Duncan S.H."/>
            <person name="Henrissat B."/>
            <person name="Coutinho P."/>
            <person name="Morrison M."/>
            <person name="Mosoni P."/>
            <person name="Yeoman C.J."/>
            <person name="White B.A."/>
            <person name="Bayer E.A."/>
        </authorList>
    </citation>
    <scope>NUCLEOTIDE SEQUENCE [LARGE SCALE GENOMIC DNA]</scope>
    <source>
        <strain evidence="4 5">007c</strain>
    </source>
</reference>
<dbReference type="EMBL" id="ATAX01000007">
    <property type="protein sequence ID" value="EWM55010.1"/>
    <property type="molecule type" value="Genomic_DNA"/>
</dbReference>
<comment type="caution">
    <text evidence="4">The sequence shown here is derived from an EMBL/GenBank/DDBJ whole genome shotgun (WGS) entry which is preliminary data.</text>
</comment>
<keyword evidence="5" id="KW-1185">Reference proteome</keyword>
<evidence type="ECO:0000313" key="4">
    <source>
        <dbReference type="EMBL" id="EWM55010.1"/>
    </source>
</evidence>
<dbReference type="RefSeq" id="WP_037296629.1">
    <property type="nucleotide sequence ID" value="NZ_ATAX01000007.1"/>
</dbReference>
<dbReference type="InterPro" id="IPR036514">
    <property type="entry name" value="SGNH_hydro_sf"/>
</dbReference>
<proteinExistence type="predicted"/>
<feature type="chain" id="PRO_5038550992" description="SGNH hydrolase-type esterase domain-containing protein" evidence="2">
    <location>
        <begin position="21"/>
        <end position="333"/>
    </location>
</feature>
<dbReference type="PATRIC" id="fig|1341157.4.peg.351"/>
<dbReference type="GO" id="GO:0004622">
    <property type="term" value="F:phosphatidylcholine lysophospholipase activity"/>
    <property type="evidence" value="ECO:0007669"/>
    <property type="project" value="TreeGrafter"/>
</dbReference>
<dbReference type="InterPro" id="IPR051532">
    <property type="entry name" value="Ester_Hydrolysis_Enzymes"/>
</dbReference>
<dbReference type="SUPFAM" id="SSF52266">
    <property type="entry name" value="SGNH hydrolase"/>
    <property type="match status" value="1"/>
</dbReference>
<dbReference type="OrthoDB" id="26855at2"/>
<dbReference type="Proteomes" id="UP000019365">
    <property type="component" value="Unassembled WGS sequence"/>
</dbReference>
<dbReference type="eggNOG" id="COG2755">
    <property type="taxonomic scope" value="Bacteria"/>
</dbReference>
<keyword evidence="1" id="KW-0472">Membrane</keyword>
<dbReference type="InterPro" id="IPR013830">
    <property type="entry name" value="SGNH_hydro"/>
</dbReference>
<organism evidence="4 5">
    <name type="scientific">Ruminococcus flavefaciens 007c</name>
    <dbReference type="NCBI Taxonomy" id="1341157"/>
    <lineage>
        <taxon>Bacteria</taxon>
        <taxon>Bacillati</taxon>
        <taxon>Bacillota</taxon>
        <taxon>Clostridia</taxon>
        <taxon>Eubacteriales</taxon>
        <taxon>Oscillospiraceae</taxon>
        <taxon>Ruminococcus</taxon>
    </lineage>
</organism>
<feature type="transmembrane region" description="Helical" evidence="1">
    <location>
        <begin position="302"/>
        <end position="323"/>
    </location>
</feature>
<keyword evidence="1" id="KW-0812">Transmembrane</keyword>